<dbReference type="PANTHER" id="PTHR42928:SF5">
    <property type="entry name" value="BLR1237 PROTEIN"/>
    <property type="match status" value="1"/>
</dbReference>
<dbReference type="CDD" id="cd07012">
    <property type="entry name" value="PBP2_Bug_TTT"/>
    <property type="match status" value="1"/>
</dbReference>
<organism evidence="3 4">
    <name type="scientific">Diaphorobacter ruginosibacter</name>
    <dbReference type="NCBI Taxonomy" id="1715720"/>
    <lineage>
        <taxon>Bacteria</taxon>
        <taxon>Pseudomonadati</taxon>
        <taxon>Pseudomonadota</taxon>
        <taxon>Betaproteobacteria</taxon>
        <taxon>Burkholderiales</taxon>
        <taxon>Comamonadaceae</taxon>
        <taxon>Diaphorobacter</taxon>
    </lineage>
</organism>
<evidence type="ECO:0000256" key="2">
    <source>
        <dbReference type="SAM" id="SignalP"/>
    </source>
</evidence>
<dbReference type="PIRSF" id="PIRSF017082">
    <property type="entry name" value="YflP"/>
    <property type="match status" value="1"/>
</dbReference>
<accession>A0A7G9RV47</accession>
<dbReference type="Gene3D" id="3.40.190.150">
    <property type="entry name" value="Bordetella uptake gene, domain 1"/>
    <property type="match status" value="1"/>
</dbReference>
<keyword evidence="2" id="KW-0732">Signal</keyword>
<dbReference type="AlphaFoldDB" id="A0A7G9RV47"/>
<feature type="signal peptide" evidence="2">
    <location>
        <begin position="1"/>
        <end position="15"/>
    </location>
</feature>
<evidence type="ECO:0000313" key="4">
    <source>
        <dbReference type="Proteomes" id="UP000515811"/>
    </source>
</evidence>
<dbReference type="KEGG" id="drg:H9K76_06350"/>
<gene>
    <name evidence="3" type="ORF">H9K76_06350</name>
</gene>
<protein>
    <submittedName>
        <fullName evidence="3">Tripartite tricarboxylate transporter substrate binding protein</fullName>
    </submittedName>
</protein>
<dbReference type="PANTHER" id="PTHR42928">
    <property type="entry name" value="TRICARBOXYLATE-BINDING PROTEIN"/>
    <property type="match status" value="1"/>
</dbReference>
<sequence>MAMFAMALTCLSASADNFPSQPVKLVVPWPPGGSTDVVLRAFASEAAKHLGQPIVIENKAGVGGTLGPQIVARTAKPDGYTITQHSVAVIRMPYMQDVQYDAVKDFTPIIGLTGYTFGIVANKDSRYKTWDDVVADAKKNPGKITYGSPGVGTSQHLATEAIAEKAGIQLQHVPFKGSSEVMAALLGGHLDLGVDSSGMAPHVDAGRMNLLITFGSERTKKWNTVPILKEYGYDLVFESPWGLAGPRGMPPEVVQKLHDAFKKALFSDNMKRVLESVDQPLVYLNAEDYRKFIIATNQSEGETLKRLGVLKK</sequence>
<dbReference type="Gene3D" id="3.40.190.10">
    <property type="entry name" value="Periplasmic binding protein-like II"/>
    <property type="match status" value="1"/>
</dbReference>
<dbReference type="InterPro" id="IPR005064">
    <property type="entry name" value="BUG"/>
</dbReference>
<dbReference type="Proteomes" id="UP000515811">
    <property type="component" value="Chromosome"/>
</dbReference>
<dbReference type="SUPFAM" id="SSF53850">
    <property type="entry name" value="Periplasmic binding protein-like II"/>
    <property type="match status" value="1"/>
</dbReference>
<keyword evidence="4" id="KW-1185">Reference proteome</keyword>
<evidence type="ECO:0000313" key="3">
    <source>
        <dbReference type="EMBL" id="QNN59472.1"/>
    </source>
</evidence>
<evidence type="ECO:0000256" key="1">
    <source>
        <dbReference type="ARBA" id="ARBA00006987"/>
    </source>
</evidence>
<dbReference type="EMBL" id="CP060714">
    <property type="protein sequence ID" value="QNN59472.1"/>
    <property type="molecule type" value="Genomic_DNA"/>
</dbReference>
<name>A0A7G9RV47_9BURK</name>
<comment type="similarity">
    <text evidence="1">Belongs to the UPF0065 (bug) family.</text>
</comment>
<proteinExistence type="inferred from homology"/>
<dbReference type="Pfam" id="PF03401">
    <property type="entry name" value="TctC"/>
    <property type="match status" value="1"/>
</dbReference>
<feature type="chain" id="PRO_5028998288" evidence="2">
    <location>
        <begin position="16"/>
        <end position="312"/>
    </location>
</feature>
<reference evidence="3 4" key="1">
    <citation type="submission" date="2020-08" db="EMBL/GenBank/DDBJ databases">
        <title>Genome sequence of Diaphorobacter ruginosibacter DSM 27467T.</title>
        <authorList>
            <person name="Hyun D.-W."/>
            <person name="Bae J.-W."/>
        </authorList>
    </citation>
    <scope>NUCLEOTIDE SEQUENCE [LARGE SCALE GENOMIC DNA]</scope>
    <source>
        <strain evidence="3 4">DSM 27467</strain>
    </source>
</reference>
<dbReference type="InterPro" id="IPR042100">
    <property type="entry name" value="Bug_dom1"/>
</dbReference>